<gene>
    <name evidence="2" type="ORF">E4635_13450</name>
</gene>
<sequence>MIFNFLQYLKPIWYFNVKPSVDFGYFLTGKQLEEEGFTIPKDLQYQTDEAQIRDLAWTAFQQGFISKINRPGEDIWQKTTLPVHDEYVFLRKNFHWAWVYYVLLLRLITFHNPFAEWHGFLVTRNVKRVDYSQNAVAYPDYAAFQSPLIASKPLVSVVIPTLNRYQYLKDVLRDLENQTYKNFEVIIVDQTDAFREDFYQGWKLDLNYWFQEEKALWRARNEAIQSAKGDYILLYDDDSLVNEDWIAEHLKVLDYFNADLSSGVSISTVGAEVPKHYRYFRWSDQLDTGNVLLKKSIFKEIGLFDRQFEKQRMGDGEYGMRAYLAGYKNISNYKAQRIHLKVSEGGLRQMGSWDGWRPKKLFGPRPVPSVLYLSRKYFGSRLSRLFIVHSILPSLVPYKFKGNRLLKMMSFLLVPFLLPLVCFQVFKSWQLASAKLKEGPKISQL</sequence>
<reference evidence="2 3" key="1">
    <citation type="submission" date="2019-04" db="EMBL/GenBank/DDBJ databases">
        <title>Flavobacterium sp. strain DS2-A Genome sequencing and assembly.</title>
        <authorList>
            <person name="Kim I."/>
        </authorList>
    </citation>
    <scope>NUCLEOTIDE SEQUENCE [LARGE SCALE GENOMIC DNA]</scope>
    <source>
        <strain evidence="2 3">DS2-A</strain>
    </source>
</reference>
<evidence type="ECO:0000259" key="1">
    <source>
        <dbReference type="Pfam" id="PF00535"/>
    </source>
</evidence>
<accession>A0A4Z0L4M9</accession>
<feature type="domain" description="Glycosyltransferase 2-like" evidence="1">
    <location>
        <begin position="156"/>
        <end position="282"/>
    </location>
</feature>
<dbReference type="GO" id="GO:0016740">
    <property type="term" value="F:transferase activity"/>
    <property type="evidence" value="ECO:0007669"/>
    <property type="project" value="UniProtKB-KW"/>
</dbReference>
<dbReference type="OrthoDB" id="1326385at2"/>
<dbReference type="Gene3D" id="3.90.550.10">
    <property type="entry name" value="Spore Coat Polysaccharide Biosynthesis Protein SpsA, Chain A"/>
    <property type="match status" value="1"/>
</dbReference>
<dbReference type="AlphaFoldDB" id="A0A4Z0L4M9"/>
<organism evidence="2 3">
    <name type="scientific">Flavobacterium humi</name>
    <dbReference type="NCBI Taxonomy" id="2562683"/>
    <lineage>
        <taxon>Bacteria</taxon>
        <taxon>Pseudomonadati</taxon>
        <taxon>Bacteroidota</taxon>
        <taxon>Flavobacteriia</taxon>
        <taxon>Flavobacteriales</taxon>
        <taxon>Flavobacteriaceae</taxon>
        <taxon>Flavobacterium</taxon>
    </lineage>
</organism>
<dbReference type="Pfam" id="PF00535">
    <property type="entry name" value="Glycos_transf_2"/>
    <property type="match status" value="1"/>
</dbReference>
<protein>
    <submittedName>
        <fullName evidence="2">Glycosyltransferase family 2 protein</fullName>
    </submittedName>
</protein>
<name>A0A4Z0L4M9_9FLAO</name>
<proteinExistence type="predicted"/>
<dbReference type="InterPro" id="IPR001173">
    <property type="entry name" value="Glyco_trans_2-like"/>
</dbReference>
<dbReference type="InterPro" id="IPR029044">
    <property type="entry name" value="Nucleotide-diphossugar_trans"/>
</dbReference>
<dbReference type="PANTHER" id="PTHR43685:SF2">
    <property type="entry name" value="GLYCOSYLTRANSFERASE 2-LIKE DOMAIN-CONTAINING PROTEIN"/>
    <property type="match status" value="1"/>
</dbReference>
<keyword evidence="2" id="KW-0808">Transferase</keyword>
<evidence type="ECO:0000313" key="3">
    <source>
        <dbReference type="Proteomes" id="UP000297407"/>
    </source>
</evidence>
<dbReference type="SUPFAM" id="SSF53448">
    <property type="entry name" value="Nucleotide-diphospho-sugar transferases"/>
    <property type="match status" value="1"/>
</dbReference>
<dbReference type="Proteomes" id="UP000297407">
    <property type="component" value="Unassembled WGS sequence"/>
</dbReference>
<dbReference type="RefSeq" id="WP_135527213.1">
    <property type="nucleotide sequence ID" value="NZ_SRLH01000007.1"/>
</dbReference>
<dbReference type="InterPro" id="IPR050834">
    <property type="entry name" value="Glycosyltransf_2"/>
</dbReference>
<dbReference type="EMBL" id="SRLH01000007">
    <property type="protein sequence ID" value="TGD57167.1"/>
    <property type="molecule type" value="Genomic_DNA"/>
</dbReference>
<keyword evidence="3" id="KW-1185">Reference proteome</keyword>
<dbReference type="PANTHER" id="PTHR43685">
    <property type="entry name" value="GLYCOSYLTRANSFERASE"/>
    <property type="match status" value="1"/>
</dbReference>
<evidence type="ECO:0000313" key="2">
    <source>
        <dbReference type="EMBL" id="TGD57167.1"/>
    </source>
</evidence>
<comment type="caution">
    <text evidence="2">The sequence shown here is derived from an EMBL/GenBank/DDBJ whole genome shotgun (WGS) entry which is preliminary data.</text>
</comment>
<dbReference type="CDD" id="cd00761">
    <property type="entry name" value="Glyco_tranf_GTA_type"/>
    <property type="match status" value="1"/>
</dbReference>